<evidence type="ECO:0000313" key="2">
    <source>
        <dbReference type="EMBL" id="CAL1694303.1"/>
    </source>
</evidence>
<dbReference type="Proteomes" id="UP001497453">
    <property type="component" value="Chromosome 1"/>
</dbReference>
<feature type="chain" id="PRO_5045706741" evidence="1">
    <location>
        <begin position="21"/>
        <end position="92"/>
    </location>
</feature>
<keyword evidence="3" id="KW-1185">Reference proteome</keyword>
<accession>A0ABP1CHY3</accession>
<proteinExistence type="predicted"/>
<reference evidence="3" key="1">
    <citation type="submission" date="2024-04" db="EMBL/GenBank/DDBJ databases">
        <authorList>
            <person name="Shaw F."/>
            <person name="Minotto A."/>
        </authorList>
    </citation>
    <scope>NUCLEOTIDE SEQUENCE [LARGE SCALE GENOMIC DNA]</scope>
</reference>
<evidence type="ECO:0000313" key="3">
    <source>
        <dbReference type="Proteomes" id="UP001497453"/>
    </source>
</evidence>
<feature type="signal peptide" evidence="1">
    <location>
        <begin position="1"/>
        <end position="20"/>
    </location>
</feature>
<protein>
    <submittedName>
        <fullName evidence="2">Uncharacterized protein</fullName>
    </submittedName>
</protein>
<keyword evidence="1" id="KW-0732">Signal</keyword>
<dbReference type="EMBL" id="OZ037944">
    <property type="protein sequence ID" value="CAL1694303.1"/>
    <property type="molecule type" value="Genomic_DNA"/>
</dbReference>
<organism evidence="2 3">
    <name type="scientific">Somion occarium</name>
    <dbReference type="NCBI Taxonomy" id="3059160"/>
    <lineage>
        <taxon>Eukaryota</taxon>
        <taxon>Fungi</taxon>
        <taxon>Dikarya</taxon>
        <taxon>Basidiomycota</taxon>
        <taxon>Agaricomycotina</taxon>
        <taxon>Agaricomycetes</taxon>
        <taxon>Polyporales</taxon>
        <taxon>Cerrenaceae</taxon>
        <taxon>Somion</taxon>
    </lineage>
</organism>
<evidence type="ECO:0000256" key="1">
    <source>
        <dbReference type="SAM" id="SignalP"/>
    </source>
</evidence>
<name>A0ABP1CHY3_9APHY</name>
<sequence length="92" mass="9232">MRFFIAVIVGLILFARSSGAAPVPKKGNLGVDTPSSPSGALGMAGIVASLEDAAGLNMGAAKRDPRIVFTPDMELPEFASDDTGAVMAGAAP</sequence>
<gene>
    <name evidence="2" type="ORF">GFSPODELE1_LOCUS243</name>
</gene>